<comment type="caution">
    <text evidence="1">The sequence shown here is derived from an EMBL/GenBank/DDBJ whole genome shotgun (WGS) entry which is preliminary data.</text>
</comment>
<evidence type="ECO:0000313" key="1">
    <source>
        <dbReference type="EMBL" id="OMH79021.1"/>
    </source>
</evidence>
<sequence>MILRSIQSFSLPGVAMIISAPLRRANPCSANECPPTTETHFVPKYFENLLASCSICCTSSRVGASTIAYGPSCILVSSIFGSVEIYTSIGIRNDAVFPLPVSAIPMMSRFCSPTGIACR</sequence>
<accession>A0A1R1PDJ7</accession>
<gene>
    <name evidence="1" type="ORF">AX774_g7573</name>
</gene>
<dbReference type="AlphaFoldDB" id="A0A1R1PDJ7"/>
<proteinExistence type="predicted"/>
<protein>
    <submittedName>
        <fullName evidence="1">Uncharacterized protein</fullName>
    </submittedName>
</protein>
<name>A0A1R1PDJ7_ZANCU</name>
<dbReference type="Proteomes" id="UP000188320">
    <property type="component" value="Unassembled WGS sequence"/>
</dbReference>
<organism evidence="1 2">
    <name type="scientific">Zancudomyces culisetae</name>
    <name type="common">Gut fungus</name>
    <name type="synonym">Smittium culisetae</name>
    <dbReference type="NCBI Taxonomy" id="1213189"/>
    <lineage>
        <taxon>Eukaryota</taxon>
        <taxon>Fungi</taxon>
        <taxon>Fungi incertae sedis</taxon>
        <taxon>Zoopagomycota</taxon>
        <taxon>Kickxellomycotina</taxon>
        <taxon>Harpellomycetes</taxon>
        <taxon>Harpellales</taxon>
        <taxon>Legeriomycetaceae</taxon>
        <taxon>Zancudomyces</taxon>
    </lineage>
</organism>
<keyword evidence="2" id="KW-1185">Reference proteome</keyword>
<dbReference type="EMBL" id="LSSK01001695">
    <property type="protein sequence ID" value="OMH79021.1"/>
    <property type="molecule type" value="Genomic_DNA"/>
</dbReference>
<evidence type="ECO:0000313" key="2">
    <source>
        <dbReference type="Proteomes" id="UP000188320"/>
    </source>
</evidence>
<reference evidence="2" key="1">
    <citation type="submission" date="2017-01" db="EMBL/GenBank/DDBJ databases">
        <authorList>
            <person name="Wang Y."/>
            <person name="White M."/>
            <person name="Kvist S."/>
            <person name="Moncalvo J.-M."/>
        </authorList>
    </citation>
    <scope>NUCLEOTIDE SEQUENCE [LARGE SCALE GENOMIC DNA]</scope>
    <source>
        <strain evidence="2">COL-18-3</strain>
    </source>
</reference>